<name>A0A9P6TY24_9FUNG</name>
<evidence type="ECO:0000313" key="3">
    <source>
        <dbReference type="Proteomes" id="UP000807716"/>
    </source>
</evidence>
<dbReference type="Proteomes" id="UP000807716">
    <property type="component" value="Unassembled WGS sequence"/>
</dbReference>
<protein>
    <submittedName>
        <fullName evidence="2">Uncharacterized protein</fullName>
    </submittedName>
</protein>
<accession>A0A9P6TY24</accession>
<dbReference type="AlphaFoldDB" id="A0A9P6TY24"/>
<proteinExistence type="predicted"/>
<feature type="non-terminal residue" evidence="2">
    <location>
        <position position="1"/>
    </location>
</feature>
<dbReference type="Gene3D" id="3.80.10.10">
    <property type="entry name" value="Ribonuclease Inhibitor"/>
    <property type="match status" value="1"/>
</dbReference>
<evidence type="ECO:0000313" key="2">
    <source>
        <dbReference type="EMBL" id="KAG0252127.1"/>
    </source>
</evidence>
<sequence>IDVIAQIIDNVDDRGTLFSLLTVNKQVFQYACRALYRDPFYFFRSERWDNPSKVRAQKSLAQWLLSLSPATDRKTNFIRRALCVPQKLEPEANEQPRTMLNYLSLIQCAGCDDILDRPIDDLWQPEESFCSTYYAIQRRFLKFACPIRHAFTWSIVGHRLGDIREISIQPYSVDCFIDVASQLCRLRTIVIVDPRCLSKYHTDITYPSVFRLIQAIQQHHGKNQLLDCRFTLDTRFCHDPRTDEDRPAFDWHIKITKLLPPLFPHDLYAVLPARPMDAYLSRVEDLRNFNEHRDWHMIINEYSDMSIGQILQRCRRLDMLVLCFFNGEVDDASLFAWAADEARERSVGKLLAPAVPLKSIIVNMKGPCAVGSRNMLTDAFRGFAPSLSSFYATTGPPEGEEGEEPPKSPAFNDESRGISLPGRPLSIGAHSTLLDDGLLVRCPKLTLLELTIKGSKDRNIPFPSLPVLDLPSLSSMSLSGQAVEMLDPASFCHMPLLESIKISGVWIDSLRSGTGTCWSDRWSWDWSLCELSTLDLQMDSPATMFSFKALRGCPKLKNLYLRFPTDTDEQLHQLEVLSALPNCTQDVFPQLQSLTLEGRYRMQPEDLEALIGRILPGLVTLTLDSLDPCTLRQVVDYTRPHKSLTGVTLCHGPLDQEACQELGFVERPDGQDNDGGCRYTLRQTEWTRSYILRQYD</sequence>
<dbReference type="EMBL" id="JAAAJB010000688">
    <property type="protein sequence ID" value="KAG0252127.1"/>
    <property type="molecule type" value="Genomic_DNA"/>
</dbReference>
<dbReference type="OrthoDB" id="2403169at2759"/>
<comment type="caution">
    <text evidence="2">The sequence shown here is derived from an EMBL/GenBank/DDBJ whole genome shotgun (WGS) entry which is preliminary data.</text>
</comment>
<organism evidence="2 3">
    <name type="scientific">Actinomortierella ambigua</name>
    <dbReference type="NCBI Taxonomy" id="1343610"/>
    <lineage>
        <taxon>Eukaryota</taxon>
        <taxon>Fungi</taxon>
        <taxon>Fungi incertae sedis</taxon>
        <taxon>Mucoromycota</taxon>
        <taxon>Mortierellomycotina</taxon>
        <taxon>Mortierellomycetes</taxon>
        <taxon>Mortierellales</taxon>
        <taxon>Mortierellaceae</taxon>
        <taxon>Actinomortierella</taxon>
    </lineage>
</organism>
<reference evidence="2" key="1">
    <citation type="journal article" date="2020" name="Fungal Divers.">
        <title>Resolving the Mortierellaceae phylogeny through synthesis of multi-gene phylogenetics and phylogenomics.</title>
        <authorList>
            <person name="Vandepol N."/>
            <person name="Liber J."/>
            <person name="Desiro A."/>
            <person name="Na H."/>
            <person name="Kennedy M."/>
            <person name="Barry K."/>
            <person name="Grigoriev I.V."/>
            <person name="Miller A.N."/>
            <person name="O'Donnell K."/>
            <person name="Stajich J.E."/>
            <person name="Bonito G."/>
        </authorList>
    </citation>
    <scope>NUCLEOTIDE SEQUENCE</scope>
    <source>
        <strain evidence="2">BC1065</strain>
    </source>
</reference>
<dbReference type="SUPFAM" id="SSF52047">
    <property type="entry name" value="RNI-like"/>
    <property type="match status" value="1"/>
</dbReference>
<evidence type="ECO:0000256" key="1">
    <source>
        <dbReference type="SAM" id="MobiDB-lite"/>
    </source>
</evidence>
<feature type="region of interest" description="Disordered" evidence="1">
    <location>
        <begin position="391"/>
        <end position="415"/>
    </location>
</feature>
<gene>
    <name evidence="2" type="ORF">DFQ27_008253</name>
</gene>
<dbReference type="InterPro" id="IPR032675">
    <property type="entry name" value="LRR_dom_sf"/>
</dbReference>
<keyword evidence="3" id="KW-1185">Reference proteome</keyword>